<evidence type="ECO:0000313" key="1">
    <source>
        <dbReference type="EMBL" id="MDA7084775.1"/>
    </source>
</evidence>
<protein>
    <submittedName>
        <fullName evidence="1">DUF6521 family protein</fullName>
    </submittedName>
</protein>
<comment type="caution">
    <text evidence="1">The sequence shown here is derived from an EMBL/GenBank/DDBJ whole genome shotgun (WGS) entry which is preliminary data.</text>
</comment>
<evidence type="ECO:0000313" key="2">
    <source>
        <dbReference type="Proteomes" id="UP001212042"/>
    </source>
</evidence>
<dbReference type="EMBL" id="JAQJZJ010000001">
    <property type="protein sequence ID" value="MDA7084775.1"/>
    <property type="molecule type" value="Genomic_DNA"/>
</dbReference>
<name>A0ABT4XAC9_9PSED</name>
<sequence>MKVAHDLYAETNPAFCAYLLATFTSAYEEEKSVSPEMVLCYTALPLALSGDLEHTFNGTNKATGLLEWLQRHPEIQIELSIRINSSMDIVTEAIQYGCFAQLLTLTEEGQLQTGTKATNKAAINRLSMENQAAFKQAKLLGAWLASAGTARTTLNMMGLTV</sequence>
<accession>A0ABT4XAC9</accession>
<dbReference type="Proteomes" id="UP001212042">
    <property type="component" value="Unassembled WGS sequence"/>
</dbReference>
<keyword evidence="2" id="KW-1185">Reference proteome</keyword>
<dbReference type="InterPro" id="IPR045390">
    <property type="entry name" value="ABC-3C_MC3"/>
</dbReference>
<dbReference type="Pfam" id="PF20131">
    <property type="entry name" value="MC3"/>
    <property type="match status" value="1"/>
</dbReference>
<proteinExistence type="predicted"/>
<dbReference type="RefSeq" id="WP_271345725.1">
    <property type="nucleotide sequence ID" value="NZ_JAQJZJ010000001.1"/>
</dbReference>
<reference evidence="1 2" key="1">
    <citation type="submission" date="2023-01" db="EMBL/GenBank/DDBJ databases">
        <title>Pseudomonas SA3-5T sp. nov., isolated from tidal flat sediment.</title>
        <authorList>
            <person name="Kim H.S."/>
            <person name="Kim J.-S."/>
            <person name="Suh M.K."/>
            <person name="Eom M.K."/>
            <person name="Lee J.-S."/>
        </authorList>
    </citation>
    <scope>NUCLEOTIDE SEQUENCE [LARGE SCALE GENOMIC DNA]</scope>
    <source>
        <strain evidence="1 2">SA3-5</strain>
    </source>
</reference>
<organism evidence="1 2">
    <name type="scientific">Pseudomonas aestuarii</name>
    <dbReference type="NCBI Taxonomy" id="3018340"/>
    <lineage>
        <taxon>Bacteria</taxon>
        <taxon>Pseudomonadati</taxon>
        <taxon>Pseudomonadota</taxon>
        <taxon>Gammaproteobacteria</taxon>
        <taxon>Pseudomonadales</taxon>
        <taxon>Pseudomonadaceae</taxon>
        <taxon>Pseudomonas</taxon>
    </lineage>
</organism>
<gene>
    <name evidence="1" type="ORF">PH586_00040</name>
</gene>